<dbReference type="EMBL" id="JAYKLX010000001">
    <property type="protein sequence ID" value="MEB3343902.1"/>
    <property type="molecule type" value="Genomic_DNA"/>
</dbReference>
<dbReference type="InterPro" id="IPR001789">
    <property type="entry name" value="Sig_transdc_resp-reg_receiver"/>
</dbReference>
<dbReference type="PANTHER" id="PTHR37299">
    <property type="entry name" value="TRANSCRIPTIONAL REGULATOR-RELATED"/>
    <property type="match status" value="1"/>
</dbReference>
<keyword evidence="1" id="KW-0597">Phosphoprotein</keyword>
<feature type="domain" description="HTH LytTR-type" evidence="3">
    <location>
        <begin position="151"/>
        <end position="255"/>
    </location>
</feature>
<accession>A0ABU5ZP39</accession>
<name>A0ABU5ZP39_9FLAO</name>
<dbReference type="Gene3D" id="2.40.50.1020">
    <property type="entry name" value="LytTr DNA-binding domain"/>
    <property type="match status" value="1"/>
</dbReference>
<gene>
    <name evidence="4" type="ORF">U6A24_00435</name>
</gene>
<dbReference type="InterPro" id="IPR046947">
    <property type="entry name" value="LytR-like"/>
</dbReference>
<dbReference type="PANTHER" id="PTHR37299:SF1">
    <property type="entry name" value="STAGE 0 SPORULATION PROTEIN A HOMOLOG"/>
    <property type="match status" value="1"/>
</dbReference>
<protein>
    <submittedName>
        <fullName evidence="4">LytTR family DNA-binding domain-containing protein</fullName>
    </submittedName>
</protein>
<dbReference type="Pfam" id="PF04397">
    <property type="entry name" value="LytTR"/>
    <property type="match status" value="1"/>
</dbReference>
<evidence type="ECO:0000259" key="3">
    <source>
        <dbReference type="PROSITE" id="PS50930"/>
    </source>
</evidence>
<dbReference type="PROSITE" id="PS50110">
    <property type="entry name" value="RESPONSE_REGULATORY"/>
    <property type="match status" value="1"/>
</dbReference>
<proteinExistence type="predicted"/>
<dbReference type="GO" id="GO:0003677">
    <property type="term" value="F:DNA binding"/>
    <property type="evidence" value="ECO:0007669"/>
    <property type="project" value="UniProtKB-KW"/>
</dbReference>
<feature type="modified residue" description="4-aspartylphosphate" evidence="1">
    <location>
        <position position="55"/>
    </location>
</feature>
<evidence type="ECO:0000259" key="2">
    <source>
        <dbReference type="PROSITE" id="PS50110"/>
    </source>
</evidence>
<keyword evidence="5" id="KW-1185">Reference proteome</keyword>
<dbReference type="SUPFAM" id="SSF52172">
    <property type="entry name" value="CheY-like"/>
    <property type="match status" value="1"/>
</dbReference>
<evidence type="ECO:0000313" key="5">
    <source>
        <dbReference type="Proteomes" id="UP001327027"/>
    </source>
</evidence>
<dbReference type="RefSeq" id="WP_324177956.1">
    <property type="nucleotide sequence ID" value="NZ_BAABAW010000001.1"/>
</dbReference>
<feature type="domain" description="Response regulatory" evidence="2">
    <location>
        <begin position="4"/>
        <end position="116"/>
    </location>
</feature>
<organism evidence="4 5">
    <name type="scientific">Aquimarina gracilis</name>
    <dbReference type="NCBI Taxonomy" id="874422"/>
    <lineage>
        <taxon>Bacteria</taxon>
        <taxon>Pseudomonadati</taxon>
        <taxon>Bacteroidota</taxon>
        <taxon>Flavobacteriia</taxon>
        <taxon>Flavobacteriales</taxon>
        <taxon>Flavobacteriaceae</taxon>
        <taxon>Aquimarina</taxon>
    </lineage>
</organism>
<dbReference type="InterPro" id="IPR007492">
    <property type="entry name" value="LytTR_DNA-bd_dom"/>
</dbReference>
<dbReference type="Gene3D" id="3.40.50.2300">
    <property type="match status" value="1"/>
</dbReference>
<dbReference type="Pfam" id="PF00072">
    <property type="entry name" value="Response_reg"/>
    <property type="match status" value="1"/>
</dbReference>
<dbReference type="Proteomes" id="UP001327027">
    <property type="component" value="Unassembled WGS sequence"/>
</dbReference>
<dbReference type="SMART" id="SM00850">
    <property type="entry name" value="LytTR"/>
    <property type="match status" value="1"/>
</dbReference>
<dbReference type="InterPro" id="IPR011006">
    <property type="entry name" value="CheY-like_superfamily"/>
</dbReference>
<sequence>MKYRTLIIDDEQEALNRLIFHLNDFDELEIIGQCSNGKEALKSIVKNRPDIVLIDIEMPEMNGIEVLRNIKHVFPYFIFVTAYSHYAIEAFEQHAIDYILKPYSKERIKQALNRAISMIQRDQLAQNTKNYHRFLSENIIPTPKPAYIKRIAAKSLRNTVFIDVNKVIYVEAANQYVTVFTEAKTFVVRESMDKLEQTLDPSSFFRTHRTYIVNLDHIEAIENVDKHLSNVILKNGKRIKISNNRKSKLNKSIGASR</sequence>
<comment type="caution">
    <text evidence="4">The sequence shown here is derived from an EMBL/GenBank/DDBJ whole genome shotgun (WGS) entry which is preliminary data.</text>
</comment>
<dbReference type="PROSITE" id="PS50930">
    <property type="entry name" value="HTH_LYTTR"/>
    <property type="match status" value="1"/>
</dbReference>
<reference evidence="4 5" key="1">
    <citation type="journal article" date="2013" name="Int. J. Syst. Evol. Microbiol.">
        <title>Aquimarina gracilis sp. nov., isolated from the gut microflora of a mussel, Mytilus coruscus, and emended description of Aquimarina spongiae.</title>
        <authorList>
            <person name="Park S.C."/>
            <person name="Choe H.N."/>
            <person name="Baik K.S."/>
            <person name="Seong C.N."/>
        </authorList>
    </citation>
    <scope>NUCLEOTIDE SEQUENCE [LARGE SCALE GENOMIC DNA]</scope>
    <source>
        <strain evidence="4 5">PSC32</strain>
    </source>
</reference>
<keyword evidence="4" id="KW-0238">DNA-binding</keyword>
<evidence type="ECO:0000256" key="1">
    <source>
        <dbReference type="PROSITE-ProRule" id="PRU00169"/>
    </source>
</evidence>
<dbReference type="SMART" id="SM00448">
    <property type="entry name" value="REC"/>
    <property type="match status" value="1"/>
</dbReference>
<evidence type="ECO:0000313" key="4">
    <source>
        <dbReference type="EMBL" id="MEB3343902.1"/>
    </source>
</evidence>